<name>A0A2P6P610_ROSCH</name>
<comment type="caution">
    <text evidence="3">The sequence shown here is derived from an EMBL/GenBank/DDBJ whole genome shotgun (WGS) entry which is preliminary data.</text>
</comment>
<feature type="compositionally biased region" description="Basic and acidic residues" evidence="1">
    <location>
        <begin position="99"/>
        <end position="108"/>
    </location>
</feature>
<dbReference type="PROSITE" id="PS51354">
    <property type="entry name" value="GLUTAREDOXIN_2"/>
    <property type="match status" value="1"/>
</dbReference>
<dbReference type="OMA" id="NAIQEPW"/>
<sequence length="374" mass="41236">MGCASSKRVEAAVDYKPAPASFAVFNINGIQEPWLGLENTTSQQEETKKPVHVPAQILDKLDESDAAAAPQTWDEVSKALENLKPNLSPKPSPAPSPVIKKEPEEERRKPRKSLSFDSFHTLEELDNKLTAPKTAGLKKSESMNSLQRKKPEPVNRSRSPLGMPSPDTQTQTESTVGYKSVKENIFIKRDRMERQKEGQVAVIDKLISLRDPLSDYPEKCPPGGAETVVIYTTSLRGVRRTYEDCQRVKSVFEVNRLVYDERDVSLHGEFLTELKGLVGEGLGVPRVFVKGRYVGGVEEVVELNESGRLGRIVKWARVETGVGPQACGGCGGARFVPCMECGGSCKVVIGDKKERCPKCNENGLVYCVACWTLT</sequence>
<feature type="domain" description="Glutaredoxin" evidence="2">
    <location>
        <begin position="228"/>
        <end position="294"/>
    </location>
</feature>
<dbReference type="InterPro" id="IPR036249">
    <property type="entry name" value="Thioredoxin-like_sf"/>
</dbReference>
<dbReference type="EMBL" id="PDCK01000045">
    <property type="protein sequence ID" value="PRQ17359.1"/>
    <property type="molecule type" value="Genomic_DNA"/>
</dbReference>
<dbReference type="Gramene" id="PRQ17359">
    <property type="protein sequence ID" value="PRQ17359"/>
    <property type="gene ID" value="RchiOBHm_Chr7g0194111"/>
</dbReference>
<gene>
    <name evidence="3" type="ORF">RchiOBHm_Chr7g0194111</name>
</gene>
<keyword evidence="4" id="KW-1185">Reference proteome</keyword>
<proteinExistence type="predicted"/>
<evidence type="ECO:0000313" key="4">
    <source>
        <dbReference type="Proteomes" id="UP000238479"/>
    </source>
</evidence>
<feature type="region of interest" description="Disordered" evidence="1">
    <location>
        <begin position="62"/>
        <end position="175"/>
    </location>
</feature>
<dbReference type="PANTHER" id="PTHR45669">
    <property type="entry name" value="GLUTAREDOXIN DOMAIN-CONTAINING CYSTEINE-RICH PROTEIN CG12206-RELATED"/>
    <property type="match status" value="1"/>
</dbReference>
<accession>A0A2P6P610</accession>
<dbReference type="Proteomes" id="UP000238479">
    <property type="component" value="Chromosome 7"/>
</dbReference>
<organism evidence="3 4">
    <name type="scientific">Rosa chinensis</name>
    <name type="common">China rose</name>
    <dbReference type="NCBI Taxonomy" id="74649"/>
    <lineage>
        <taxon>Eukaryota</taxon>
        <taxon>Viridiplantae</taxon>
        <taxon>Streptophyta</taxon>
        <taxon>Embryophyta</taxon>
        <taxon>Tracheophyta</taxon>
        <taxon>Spermatophyta</taxon>
        <taxon>Magnoliopsida</taxon>
        <taxon>eudicotyledons</taxon>
        <taxon>Gunneridae</taxon>
        <taxon>Pentapetalae</taxon>
        <taxon>rosids</taxon>
        <taxon>fabids</taxon>
        <taxon>Rosales</taxon>
        <taxon>Rosaceae</taxon>
        <taxon>Rosoideae</taxon>
        <taxon>Rosoideae incertae sedis</taxon>
        <taxon>Rosa</taxon>
    </lineage>
</organism>
<evidence type="ECO:0000313" key="3">
    <source>
        <dbReference type="EMBL" id="PRQ17359.1"/>
    </source>
</evidence>
<evidence type="ECO:0000259" key="2">
    <source>
        <dbReference type="Pfam" id="PF00462"/>
    </source>
</evidence>
<feature type="compositionally biased region" description="Polar residues" evidence="1">
    <location>
        <begin position="166"/>
        <end position="175"/>
    </location>
</feature>
<dbReference type="Pfam" id="PF00462">
    <property type="entry name" value="Glutaredoxin"/>
    <property type="match status" value="1"/>
</dbReference>
<dbReference type="OrthoDB" id="423313at2759"/>
<dbReference type="AlphaFoldDB" id="A0A2P6P610"/>
<dbReference type="SUPFAM" id="SSF52833">
    <property type="entry name" value="Thioredoxin-like"/>
    <property type="match status" value="1"/>
</dbReference>
<dbReference type="Pfam" id="PF23733">
    <property type="entry name" value="GRXCR1-2_C"/>
    <property type="match status" value="1"/>
</dbReference>
<protein>
    <submittedName>
        <fullName evidence="3">Putative thioredoxin-like protein</fullName>
    </submittedName>
</protein>
<evidence type="ECO:0000256" key="1">
    <source>
        <dbReference type="SAM" id="MobiDB-lite"/>
    </source>
</evidence>
<dbReference type="CDD" id="cd03031">
    <property type="entry name" value="GRX_GRX_like"/>
    <property type="match status" value="1"/>
</dbReference>
<reference evidence="3 4" key="1">
    <citation type="journal article" date="2018" name="Nat. Genet.">
        <title>The Rosa genome provides new insights in the design of modern roses.</title>
        <authorList>
            <person name="Bendahmane M."/>
        </authorList>
    </citation>
    <scope>NUCLEOTIDE SEQUENCE [LARGE SCALE GENOMIC DNA]</scope>
    <source>
        <strain evidence="4">cv. Old Blush</strain>
    </source>
</reference>
<dbReference type="Gene3D" id="3.40.30.10">
    <property type="entry name" value="Glutaredoxin"/>
    <property type="match status" value="1"/>
</dbReference>
<dbReference type="PANTHER" id="PTHR45669:SF7">
    <property type="entry name" value="F1N19.7"/>
    <property type="match status" value="1"/>
</dbReference>
<dbReference type="InterPro" id="IPR002109">
    <property type="entry name" value="Glutaredoxin"/>
</dbReference>